<reference evidence="2 3" key="2">
    <citation type="submission" date="2013-11" db="EMBL/GenBank/DDBJ databases">
        <title>The Genome Sequence of Phytophthora parasitica INRA-310.</title>
        <authorList>
            <consortium name="The Broad Institute Genomics Platform"/>
            <person name="Russ C."/>
            <person name="Tyler B."/>
            <person name="Panabieres F."/>
            <person name="Shan W."/>
            <person name="Tripathy S."/>
            <person name="Grunwald N."/>
            <person name="Machado M."/>
            <person name="Johnson C.S."/>
            <person name="Arredondo F."/>
            <person name="Hong C."/>
            <person name="Coffey M."/>
            <person name="Young S.K."/>
            <person name="Zeng Q."/>
            <person name="Gargeya S."/>
            <person name="Fitzgerald M."/>
            <person name="Abouelleil A."/>
            <person name="Alvarado L."/>
            <person name="Chapman S.B."/>
            <person name="Gainer-Dewar J."/>
            <person name="Goldberg J."/>
            <person name="Griggs A."/>
            <person name="Gujja S."/>
            <person name="Hansen M."/>
            <person name="Howarth C."/>
            <person name="Imamovic A."/>
            <person name="Ireland A."/>
            <person name="Larimer J."/>
            <person name="McCowan C."/>
            <person name="Murphy C."/>
            <person name="Pearson M."/>
            <person name="Poon T.W."/>
            <person name="Priest M."/>
            <person name="Roberts A."/>
            <person name="Saif S."/>
            <person name="Shea T."/>
            <person name="Sykes S."/>
            <person name="Wortman J."/>
            <person name="Nusbaum C."/>
            <person name="Birren B."/>
        </authorList>
    </citation>
    <scope>NUCLEOTIDE SEQUENCE [LARGE SCALE GENOMIC DNA]</scope>
    <source>
        <strain evidence="2 3">INRA-310</strain>
    </source>
</reference>
<protein>
    <submittedName>
        <fullName evidence="2">Uncharacterized protein</fullName>
    </submittedName>
</protein>
<dbReference type="Proteomes" id="UP000018817">
    <property type="component" value="Unassembled WGS sequence"/>
</dbReference>
<sequence length="263" mass="29679">MEHVKNDTSRASKSTHASGREVTVISTAITKGIDVLIPGENGKKLCLRCSAVRTQVRPSTSTKGRKFKHRWQSIDPLLDKQPVRSPTSTGNGKPSSYLKALFQLSQLGYHRYPSHPAKSFVSISKKTYCERRSQQVVVYVRWVSDEVPIAKDLIHVIKNRHRTQSRRSQYGQAYDLYHRHPALVIRTLKVPASLRHIYLNFSTTSKPNHWPKARTSSIPVHGGNGSSGVKKATILSVAITRTKTTLVPTQFIRRLPLEIRVEQ</sequence>
<dbReference type="RefSeq" id="XP_008906022.1">
    <property type="nucleotide sequence ID" value="XM_008907774.1"/>
</dbReference>
<accession>W2Q9B0</accession>
<evidence type="ECO:0000313" key="3">
    <source>
        <dbReference type="Proteomes" id="UP000018817"/>
    </source>
</evidence>
<evidence type="ECO:0000313" key="2">
    <source>
        <dbReference type="EMBL" id="ETN08835.1"/>
    </source>
</evidence>
<organism evidence="2 3">
    <name type="scientific">Phytophthora nicotianae (strain INRA-310)</name>
    <name type="common">Phytophthora parasitica</name>
    <dbReference type="NCBI Taxonomy" id="761204"/>
    <lineage>
        <taxon>Eukaryota</taxon>
        <taxon>Sar</taxon>
        <taxon>Stramenopiles</taxon>
        <taxon>Oomycota</taxon>
        <taxon>Peronosporomycetes</taxon>
        <taxon>Peronosporales</taxon>
        <taxon>Peronosporaceae</taxon>
        <taxon>Phytophthora</taxon>
    </lineage>
</organism>
<name>W2Q9B0_PHYN3</name>
<reference evidence="3" key="1">
    <citation type="submission" date="2011-12" db="EMBL/GenBank/DDBJ databases">
        <authorList>
            <consortium name="The Broad Institute Genome Sequencing Platform"/>
            <person name="Russ C."/>
            <person name="Tyler B."/>
            <person name="Panabieres F."/>
            <person name="Shan W."/>
            <person name="Tripathy S."/>
            <person name="Grunwald N."/>
            <person name="Machado M."/>
            <person name="Young S.K."/>
            <person name="Zeng Q."/>
            <person name="Gargeya S."/>
            <person name="Fitzgerald M."/>
            <person name="Haas B."/>
            <person name="Abouelleil A."/>
            <person name="Alvarado L."/>
            <person name="Arachchi H.M."/>
            <person name="Berlin A."/>
            <person name="Chapman S.B."/>
            <person name="Gearin G."/>
            <person name="Goldberg J."/>
            <person name="Griggs A."/>
            <person name="Gujja S."/>
            <person name="Hansen M."/>
            <person name="Heiman D."/>
            <person name="Howarth C."/>
            <person name="Larimer J."/>
            <person name="Lui A."/>
            <person name="MacDonald P.J.P."/>
            <person name="McCowen C."/>
            <person name="Montmayeur A."/>
            <person name="Murphy C."/>
            <person name="Neiman D."/>
            <person name="Pearson M."/>
            <person name="Priest M."/>
            <person name="Roberts A."/>
            <person name="Saif S."/>
            <person name="Shea T."/>
            <person name="Sisk P."/>
            <person name="Stolte C."/>
            <person name="Sykes S."/>
            <person name="Wortman J."/>
            <person name="Nusbaum C."/>
            <person name="Birren B."/>
        </authorList>
    </citation>
    <scope>NUCLEOTIDE SEQUENCE [LARGE SCALE GENOMIC DNA]</scope>
    <source>
        <strain evidence="3">INRA-310</strain>
    </source>
</reference>
<proteinExistence type="predicted"/>
<evidence type="ECO:0000256" key="1">
    <source>
        <dbReference type="SAM" id="MobiDB-lite"/>
    </source>
</evidence>
<feature type="compositionally biased region" description="Basic and acidic residues" evidence="1">
    <location>
        <begin position="1"/>
        <end position="10"/>
    </location>
</feature>
<dbReference type="AlphaFoldDB" id="W2Q9B0"/>
<feature type="region of interest" description="Disordered" evidence="1">
    <location>
        <begin position="1"/>
        <end position="20"/>
    </location>
</feature>
<gene>
    <name evidence="2" type="ORF">PPTG_22983</name>
</gene>
<dbReference type="GeneID" id="20191582"/>
<dbReference type="EMBL" id="KI669587">
    <property type="protein sequence ID" value="ETN08835.1"/>
    <property type="molecule type" value="Genomic_DNA"/>
</dbReference>
<dbReference type="VEuPathDB" id="FungiDB:PPTG_22983"/>